<evidence type="ECO:0000256" key="9">
    <source>
        <dbReference type="ARBA" id="ARBA00023316"/>
    </source>
</evidence>
<dbReference type="GO" id="GO:0030428">
    <property type="term" value="C:cell septum"/>
    <property type="evidence" value="ECO:0007669"/>
    <property type="project" value="TreeGrafter"/>
</dbReference>
<evidence type="ECO:0000256" key="5">
    <source>
        <dbReference type="ARBA" id="ARBA00022679"/>
    </source>
</evidence>
<evidence type="ECO:0000313" key="12">
    <source>
        <dbReference type="Proteomes" id="UP000185598"/>
    </source>
</evidence>
<dbReference type="EMBL" id="MKIN01000022">
    <property type="protein sequence ID" value="OLP49523.1"/>
    <property type="molecule type" value="Genomic_DNA"/>
</dbReference>
<keyword evidence="5" id="KW-0808">Transferase</keyword>
<evidence type="ECO:0000256" key="7">
    <source>
        <dbReference type="ARBA" id="ARBA00022989"/>
    </source>
</evidence>
<dbReference type="PANTHER" id="PTHR22914:SF9">
    <property type="entry name" value="CHITIN SYNTHASE 1"/>
    <property type="match status" value="1"/>
</dbReference>
<dbReference type="Pfam" id="PF01644">
    <property type="entry name" value="Chitin_synth_1"/>
    <property type="match status" value="1"/>
</dbReference>
<feature type="transmembrane region" description="Helical" evidence="10">
    <location>
        <begin position="539"/>
        <end position="559"/>
    </location>
</feature>
<gene>
    <name evidence="11" type="ORF">BJF91_21070</name>
</gene>
<protein>
    <recommendedName>
        <fullName evidence="2">chitin synthase</fullName>
        <ecNumber evidence="2">2.4.1.16</ecNumber>
    </recommendedName>
</protein>
<evidence type="ECO:0000256" key="2">
    <source>
        <dbReference type="ARBA" id="ARBA00012543"/>
    </source>
</evidence>
<dbReference type="AlphaFoldDB" id="A0A1Q9A4M6"/>
<organism evidence="11 12">
    <name type="scientific">Allorhizobium taibaishanense</name>
    <dbReference type="NCBI Taxonomy" id="887144"/>
    <lineage>
        <taxon>Bacteria</taxon>
        <taxon>Pseudomonadati</taxon>
        <taxon>Pseudomonadota</taxon>
        <taxon>Alphaproteobacteria</taxon>
        <taxon>Hyphomicrobiales</taxon>
        <taxon>Rhizobiaceae</taxon>
        <taxon>Rhizobium/Agrobacterium group</taxon>
        <taxon>Allorhizobium</taxon>
    </lineage>
</organism>
<keyword evidence="12" id="KW-1185">Reference proteome</keyword>
<dbReference type="GO" id="GO:0004100">
    <property type="term" value="F:chitin synthase activity"/>
    <property type="evidence" value="ECO:0007669"/>
    <property type="project" value="UniProtKB-EC"/>
</dbReference>
<keyword evidence="8 10" id="KW-0472">Membrane</keyword>
<feature type="transmembrane region" description="Helical" evidence="10">
    <location>
        <begin position="598"/>
        <end position="618"/>
    </location>
</feature>
<dbReference type="GO" id="GO:0006031">
    <property type="term" value="P:chitin biosynthetic process"/>
    <property type="evidence" value="ECO:0007669"/>
    <property type="project" value="TreeGrafter"/>
</dbReference>
<dbReference type="InterPro" id="IPR004835">
    <property type="entry name" value="Chitin_synth"/>
</dbReference>
<keyword evidence="6 10" id="KW-0812">Transmembrane</keyword>
<dbReference type="Proteomes" id="UP000185598">
    <property type="component" value="Unassembled WGS sequence"/>
</dbReference>
<evidence type="ECO:0000313" key="11">
    <source>
        <dbReference type="EMBL" id="OLP49523.1"/>
    </source>
</evidence>
<dbReference type="PANTHER" id="PTHR22914">
    <property type="entry name" value="CHITIN SYNTHASE"/>
    <property type="match status" value="1"/>
</dbReference>
<keyword evidence="9" id="KW-0961">Cell wall biogenesis/degradation</keyword>
<evidence type="ECO:0000256" key="4">
    <source>
        <dbReference type="ARBA" id="ARBA00022676"/>
    </source>
</evidence>
<evidence type="ECO:0000256" key="8">
    <source>
        <dbReference type="ARBA" id="ARBA00023136"/>
    </source>
</evidence>
<reference evidence="11 12" key="1">
    <citation type="submission" date="2016-09" db="EMBL/GenBank/DDBJ databases">
        <title>Rhizobium oryziradicis sp. nov., isolated from the root of rice.</title>
        <authorList>
            <person name="Zhao J."/>
            <person name="Zhang X."/>
        </authorList>
    </citation>
    <scope>NUCLEOTIDE SEQUENCE [LARGE SCALE GENOMIC DNA]</scope>
    <source>
        <strain evidence="11 12">14971</strain>
    </source>
</reference>
<keyword evidence="3" id="KW-1003">Cell membrane</keyword>
<keyword evidence="7 10" id="KW-1133">Transmembrane helix</keyword>
<feature type="transmembrane region" description="Helical" evidence="10">
    <location>
        <begin position="625"/>
        <end position="643"/>
    </location>
</feature>
<evidence type="ECO:0000256" key="6">
    <source>
        <dbReference type="ARBA" id="ARBA00022692"/>
    </source>
</evidence>
<dbReference type="GO" id="GO:0071555">
    <property type="term" value="P:cell wall organization"/>
    <property type="evidence" value="ECO:0007669"/>
    <property type="project" value="UniProtKB-KW"/>
</dbReference>
<comment type="caution">
    <text evidence="11">The sequence shown here is derived from an EMBL/GenBank/DDBJ whole genome shotgun (WGS) entry which is preliminary data.</text>
</comment>
<sequence>MFQAGARHLFYPTNADGSGPGDRLDRLRASKIFEPTKDIIVTFHSPVARDGAAGRGAAMAVSVLPHAKLPSHHHSAIWLDEQPVGNADLLVCLTLYNEPPDALEDTLACLTANQARLPGRDAGGTSLEVVIVLDGRDRVHPQTEALINRLGFDLDRDCGLDDAHKVNSLDILSDRVRVQTRQIAAQEFAKEAWLDDPGQDLPPLVVHLAVKERNRGKLDSHALFFRGIVPCRNPDFVLQIDAGSRPVADCLVHLLERMRREPDCAALATNVMMEGVALTDWLQSWQQADFLWQKISDWPIGHGLGYLEVVPGQASLMRMSALQRSPAGDPLDAYLRGLSRPDGLLEANLFLAEDRIIGAEIVKSHGSATIRYERDATILTDGCKTVGELLRQRRRWTNSTLSARLAVVASLGQVICRSPAGPGSGLETRPGRRVSLSLAVLWALWQNLEQWFIPSTLALLVSLSTGFLQDEIRSVMGVPLAPVMAAGVLLFWLYCMVSMTGRDAKGAGRGSMQTLLHGIGIATLLALALPGLFTSLAHAASGSLAVFSASIFVLGLAVWRHSSNRLPDLVRLFLFYIPTSLVVSFYMLTYAFANIHDVSWGTKGLVAATGPAYPPAWLRMRRQFLAVWVVSNAAMVTLVLGIIPGGAVTMLQVFSVPFFIRIAIAALLLLREKSGRKQRVFRAGWTGGPVPSAAT</sequence>
<evidence type="ECO:0000256" key="1">
    <source>
        <dbReference type="ARBA" id="ARBA00004651"/>
    </source>
</evidence>
<proteinExistence type="predicted"/>
<accession>A0A1Q9A4M6</accession>
<feature type="transmembrane region" description="Helical" evidence="10">
    <location>
        <begin position="515"/>
        <end position="533"/>
    </location>
</feature>
<dbReference type="InterPro" id="IPR029044">
    <property type="entry name" value="Nucleotide-diphossugar_trans"/>
</dbReference>
<evidence type="ECO:0000256" key="10">
    <source>
        <dbReference type="SAM" id="Phobius"/>
    </source>
</evidence>
<dbReference type="EC" id="2.4.1.16" evidence="2"/>
<feature type="transmembrane region" description="Helical" evidence="10">
    <location>
        <begin position="649"/>
        <end position="670"/>
    </location>
</feature>
<feature type="transmembrane region" description="Helical" evidence="10">
    <location>
        <begin position="571"/>
        <end position="592"/>
    </location>
</feature>
<feature type="transmembrane region" description="Helical" evidence="10">
    <location>
        <begin position="474"/>
        <end position="494"/>
    </location>
</feature>
<evidence type="ECO:0000256" key="3">
    <source>
        <dbReference type="ARBA" id="ARBA00022475"/>
    </source>
</evidence>
<dbReference type="SUPFAM" id="SSF53448">
    <property type="entry name" value="Nucleotide-diphospho-sugar transferases"/>
    <property type="match status" value="1"/>
</dbReference>
<name>A0A1Q9A4M6_9HYPH</name>
<comment type="subcellular location">
    <subcellularLocation>
        <location evidence="1">Cell membrane</location>
        <topology evidence="1">Multi-pass membrane protein</topology>
    </subcellularLocation>
</comment>
<dbReference type="GO" id="GO:0005886">
    <property type="term" value="C:plasma membrane"/>
    <property type="evidence" value="ECO:0007669"/>
    <property type="project" value="UniProtKB-SubCell"/>
</dbReference>
<dbReference type="STRING" id="887144.BJF91_21070"/>
<keyword evidence="4" id="KW-0328">Glycosyltransferase</keyword>